<feature type="transmembrane region" description="Helical" evidence="2">
    <location>
        <begin position="232"/>
        <end position="251"/>
    </location>
</feature>
<evidence type="ECO:0000256" key="1">
    <source>
        <dbReference type="SAM" id="MobiDB-lite"/>
    </source>
</evidence>
<feature type="transmembrane region" description="Helical" evidence="2">
    <location>
        <begin position="192"/>
        <end position="212"/>
    </location>
</feature>
<evidence type="ECO:0000313" key="3">
    <source>
        <dbReference type="EMBL" id="GAA3554324.1"/>
    </source>
</evidence>
<accession>A0ABP6WQ16</accession>
<proteinExistence type="predicted"/>
<feature type="transmembrane region" description="Helical" evidence="2">
    <location>
        <begin position="117"/>
        <end position="140"/>
    </location>
</feature>
<dbReference type="InterPro" id="IPR045466">
    <property type="entry name" value="DUF6498"/>
</dbReference>
<sequence length="263" mass="27921">MSWDADRVTPDQRPSYPRTPAYGEGFPVGGAGPRPGTTSGPPVPRRPDPVVPPGRVRLALGLSVALNLLIVVGVLVLGWPAGNVFVLFWAENVVLGLVTLVRISTAGPDGTGRLTTALFFVVHYGIFCAVHAGFTAVVAWRLGTDLTFVALGLPVALVVLRYAVELATWFGPEGLREWSTPSRAAAAPYPRLVVLHVGLLIAFGLVLVGFFAALPDSPLAAYDRVLAALPPWLGRPAVLAVVALVVLKTLADVPTTRRALRYR</sequence>
<keyword evidence="2" id="KW-1133">Transmembrane helix</keyword>
<dbReference type="EMBL" id="BAAAYR010000001">
    <property type="protein sequence ID" value="GAA3554324.1"/>
    <property type="molecule type" value="Genomic_DNA"/>
</dbReference>
<protein>
    <submittedName>
        <fullName evidence="3">Uncharacterized protein</fullName>
    </submittedName>
</protein>
<gene>
    <name evidence="3" type="ORF">GCM10022197_06820</name>
</gene>
<comment type="caution">
    <text evidence="3">The sequence shown here is derived from an EMBL/GenBank/DDBJ whole genome shotgun (WGS) entry which is preliminary data.</text>
</comment>
<keyword evidence="4" id="KW-1185">Reference proteome</keyword>
<feature type="region of interest" description="Disordered" evidence="1">
    <location>
        <begin position="1"/>
        <end position="48"/>
    </location>
</feature>
<feature type="transmembrane region" description="Helical" evidence="2">
    <location>
        <begin position="58"/>
        <end position="79"/>
    </location>
</feature>
<dbReference type="Pfam" id="PF20108">
    <property type="entry name" value="DUF6498"/>
    <property type="match status" value="1"/>
</dbReference>
<keyword evidence="2" id="KW-0472">Membrane</keyword>
<dbReference type="Proteomes" id="UP001500767">
    <property type="component" value="Unassembled WGS sequence"/>
</dbReference>
<keyword evidence="2" id="KW-0812">Transmembrane</keyword>
<feature type="compositionally biased region" description="Basic and acidic residues" evidence="1">
    <location>
        <begin position="1"/>
        <end position="10"/>
    </location>
</feature>
<organism evidence="3 4">
    <name type="scientific">Microlunatus spumicola</name>
    <dbReference type="NCBI Taxonomy" id="81499"/>
    <lineage>
        <taxon>Bacteria</taxon>
        <taxon>Bacillati</taxon>
        <taxon>Actinomycetota</taxon>
        <taxon>Actinomycetes</taxon>
        <taxon>Propionibacteriales</taxon>
        <taxon>Propionibacteriaceae</taxon>
        <taxon>Microlunatus</taxon>
    </lineage>
</organism>
<feature type="transmembrane region" description="Helical" evidence="2">
    <location>
        <begin position="146"/>
        <end position="171"/>
    </location>
</feature>
<name>A0ABP6WQ16_9ACTN</name>
<evidence type="ECO:0000256" key="2">
    <source>
        <dbReference type="SAM" id="Phobius"/>
    </source>
</evidence>
<evidence type="ECO:0000313" key="4">
    <source>
        <dbReference type="Proteomes" id="UP001500767"/>
    </source>
</evidence>
<feature type="transmembrane region" description="Helical" evidence="2">
    <location>
        <begin position="85"/>
        <end position="105"/>
    </location>
</feature>
<reference evidence="4" key="1">
    <citation type="journal article" date="2019" name="Int. J. Syst. Evol. Microbiol.">
        <title>The Global Catalogue of Microorganisms (GCM) 10K type strain sequencing project: providing services to taxonomists for standard genome sequencing and annotation.</title>
        <authorList>
            <consortium name="The Broad Institute Genomics Platform"/>
            <consortium name="The Broad Institute Genome Sequencing Center for Infectious Disease"/>
            <person name="Wu L."/>
            <person name="Ma J."/>
        </authorList>
    </citation>
    <scope>NUCLEOTIDE SEQUENCE [LARGE SCALE GENOMIC DNA]</scope>
    <source>
        <strain evidence="4">JCM 16540</strain>
    </source>
</reference>